<sequence length="115" mass="13258">MTEGDEVRELAGLLEDEYANAILIYTSEREMSAPELSDACDASVSTIYRRIERLQEHELLAERLNLDRDGHHYRTYSARLDRITIELADGAFDVEVTYRPETAADRFTDLFEGLR</sequence>
<dbReference type="InterPro" id="IPR036390">
    <property type="entry name" value="WH_DNA-bd_sf"/>
</dbReference>
<dbReference type="Pfam" id="PF12840">
    <property type="entry name" value="HTH_20"/>
    <property type="match status" value="1"/>
</dbReference>
<dbReference type="SUPFAM" id="SSF46785">
    <property type="entry name" value="Winged helix' DNA-binding domain"/>
    <property type="match status" value="1"/>
</dbReference>
<dbReference type="AlphaFoldDB" id="A0A7D5KF95"/>
<dbReference type="OrthoDB" id="290446at2157"/>
<dbReference type="GeneID" id="56030178"/>
<accession>A0A7D5KF95</accession>
<proteinExistence type="predicted"/>
<evidence type="ECO:0000313" key="2">
    <source>
        <dbReference type="Proteomes" id="UP000509750"/>
    </source>
</evidence>
<keyword evidence="2" id="KW-1185">Reference proteome</keyword>
<dbReference type="RefSeq" id="WP_179170351.1">
    <property type="nucleotide sequence ID" value="NZ_CP058529.1"/>
</dbReference>
<dbReference type="Gene3D" id="1.10.10.10">
    <property type="entry name" value="Winged helix-like DNA-binding domain superfamily/Winged helix DNA-binding domain"/>
    <property type="match status" value="1"/>
</dbReference>
<organism evidence="1 2">
    <name type="scientific">Halorarum halophilum</name>
    <dbReference type="NCBI Taxonomy" id="2743090"/>
    <lineage>
        <taxon>Archaea</taxon>
        <taxon>Methanobacteriati</taxon>
        <taxon>Methanobacteriota</taxon>
        <taxon>Stenosarchaea group</taxon>
        <taxon>Halobacteria</taxon>
        <taxon>Halobacteriales</taxon>
        <taxon>Haloferacaceae</taxon>
        <taxon>Halorarum</taxon>
    </lineage>
</organism>
<dbReference type="InterPro" id="IPR036388">
    <property type="entry name" value="WH-like_DNA-bd_sf"/>
</dbReference>
<dbReference type="EMBL" id="CP058529">
    <property type="protein sequence ID" value="QLG28777.1"/>
    <property type="molecule type" value="Genomic_DNA"/>
</dbReference>
<reference evidence="1 2" key="1">
    <citation type="submission" date="2020-07" db="EMBL/GenBank/DDBJ databases">
        <title>Gai3-2, isolated from salt lake.</title>
        <authorList>
            <person name="Cui H."/>
            <person name="Shi X."/>
        </authorList>
    </citation>
    <scope>NUCLEOTIDE SEQUENCE [LARGE SCALE GENOMIC DNA]</scope>
    <source>
        <strain evidence="1 2">Gai3-2</strain>
    </source>
</reference>
<gene>
    <name evidence="1" type="ORF">HUG10_15055</name>
</gene>
<dbReference type="Proteomes" id="UP000509750">
    <property type="component" value="Chromosome"/>
</dbReference>
<name>A0A7D5KF95_9EURY</name>
<evidence type="ECO:0000313" key="1">
    <source>
        <dbReference type="EMBL" id="QLG28777.1"/>
    </source>
</evidence>
<dbReference type="KEGG" id="halg:HUG10_15055"/>
<protein>
    <submittedName>
        <fullName evidence="1">Helix-turn-helix transcriptional regulator</fullName>
    </submittedName>
</protein>